<organism evidence="3">
    <name type="scientific">Schizophyllum commune (strain H4-8 / FGSC 9210)</name>
    <name type="common">Split gill fungus</name>
    <dbReference type="NCBI Taxonomy" id="578458"/>
    <lineage>
        <taxon>Eukaryota</taxon>
        <taxon>Fungi</taxon>
        <taxon>Dikarya</taxon>
        <taxon>Basidiomycota</taxon>
        <taxon>Agaricomycotina</taxon>
        <taxon>Agaricomycetes</taxon>
        <taxon>Agaricomycetidae</taxon>
        <taxon>Agaricales</taxon>
        <taxon>Schizophyllaceae</taxon>
        <taxon>Schizophyllum</taxon>
    </lineage>
</organism>
<dbReference type="HOGENOM" id="CLU_605748_0_0_1"/>
<feature type="compositionally biased region" description="Low complexity" evidence="1">
    <location>
        <begin position="420"/>
        <end position="430"/>
    </location>
</feature>
<protein>
    <submittedName>
        <fullName evidence="2">Uncharacterized protein</fullName>
    </submittedName>
</protein>
<dbReference type="GeneID" id="9587096"/>
<evidence type="ECO:0000313" key="3">
    <source>
        <dbReference type="Proteomes" id="UP000007431"/>
    </source>
</evidence>
<accession>D8PUC4</accession>
<feature type="compositionally biased region" description="Basic and acidic residues" evidence="1">
    <location>
        <begin position="361"/>
        <end position="371"/>
    </location>
</feature>
<name>D8PUC4_SCHCM</name>
<reference evidence="2 3" key="1">
    <citation type="journal article" date="2010" name="Nat. Biotechnol.">
        <title>Genome sequence of the model mushroom Schizophyllum commune.</title>
        <authorList>
            <person name="Ohm R.A."/>
            <person name="de Jong J.F."/>
            <person name="Lugones L.G."/>
            <person name="Aerts A."/>
            <person name="Kothe E."/>
            <person name="Stajich J.E."/>
            <person name="de Vries R.P."/>
            <person name="Record E."/>
            <person name="Levasseur A."/>
            <person name="Baker S.E."/>
            <person name="Bartholomew K.A."/>
            <person name="Coutinho P.M."/>
            <person name="Erdmann S."/>
            <person name="Fowler T.J."/>
            <person name="Gathman A.C."/>
            <person name="Lombard V."/>
            <person name="Henrissat B."/>
            <person name="Knabe N."/>
            <person name="Kuees U."/>
            <person name="Lilly W.W."/>
            <person name="Lindquist E."/>
            <person name="Lucas S."/>
            <person name="Magnuson J.K."/>
            <person name="Piumi F."/>
            <person name="Raudaskoski M."/>
            <person name="Salamov A."/>
            <person name="Schmutz J."/>
            <person name="Schwarze F.W.M.R."/>
            <person name="vanKuyk P.A."/>
            <person name="Horton J.S."/>
            <person name="Grigoriev I.V."/>
            <person name="Woesten H.A.B."/>
        </authorList>
    </citation>
    <scope>NUCLEOTIDE SEQUENCE [LARGE SCALE GENOMIC DNA]</scope>
    <source>
        <strain evidence="3">H4-8 / FGSC 9210</strain>
    </source>
</reference>
<sequence length="474" mass="53274">MSDVGPSNAVVQATVRFADAPRQRTPEFDGAQFLRDLLRSTPTRRTPVHRWKAGKKKVIALIGSVSCLLWGYVDPTVLHLVHIVPRSLERTNKKLFILLQEAIGKIVTVNGVEERVLFLDCTGNCDLMNCLSHKYFDGSSDEEHLGDGNFFLLPVELDESLEIMVNAKGTKQSYLDMFPGRKFGYAVHHLSSCQPMQITCWGPQQRTYEHLDTLLPSTSEATEDDQDTSNGDFVDLPQPGETDKEFEAKARAITPDDIPKSCRERPKFPTGYTPPVRWLPRDAPHIVVSHTKPAFHLWNATLKLHVRYTKQVPGGLSDYEKQLYYKLFSSLSHLFEAETPEAIARLKKEFGERIFEGSTHRSRELAYKKQAESAPTRKPKRLASTKHRNAHTEPAFDATPTAPDAAFSFRYDLRSRRQSDAASAAAPPSRYNLRSRTMTDASPASPITPAKRAATTEVPAGADKDRKTKKRKTD</sequence>
<feature type="region of interest" description="Disordered" evidence="1">
    <location>
        <begin position="219"/>
        <end position="240"/>
    </location>
</feature>
<dbReference type="AlphaFoldDB" id="D8PUC4"/>
<feature type="region of interest" description="Disordered" evidence="1">
    <location>
        <begin position="361"/>
        <end position="401"/>
    </location>
</feature>
<dbReference type="RefSeq" id="XP_003035597.1">
    <property type="nucleotide sequence ID" value="XM_003035551.1"/>
</dbReference>
<evidence type="ECO:0000313" key="2">
    <source>
        <dbReference type="EMBL" id="EFJ00695.1"/>
    </source>
</evidence>
<feature type="region of interest" description="Disordered" evidence="1">
    <location>
        <begin position="417"/>
        <end position="474"/>
    </location>
</feature>
<dbReference type="OrthoDB" id="10319536at2759"/>
<dbReference type="InParanoid" id="D8PUC4"/>
<proteinExistence type="predicted"/>
<keyword evidence="3" id="KW-1185">Reference proteome</keyword>
<gene>
    <name evidence="2" type="ORF">SCHCODRAFT_232058</name>
</gene>
<feature type="compositionally biased region" description="Polar residues" evidence="1">
    <location>
        <begin position="432"/>
        <end position="442"/>
    </location>
</feature>
<evidence type="ECO:0000256" key="1">
    <source>
        <dbReference type="SAM" id="MobiDB-lite"/>
    </source>
</evidence>
<dbReference type="VEuPathDB" id="FungiDB:SCHCODRAFT_02522941"/>
<dbReference type="Proteomes" id="UP000007431">
    <property type="component" value="Unassembled WGS sequence"/>
</dbReference>
<feature type="compositionally biased region" description="Basic residues" evidence="1">
    <location>
        <begin position="377"/>
        <end position="389"/>
    </location>
</feature>
<dbReference type="EMBL" id="GL377303">
    <property type="protein sequence ID" value="EFJ00695.1"/>
    <property type="molecule type" value="Genomic_DNA"/>
</dbReference>
<dbReference type="KEGG" id="scm:SCHCO_02522941"/>